<reference evidence="8" key="1">
    <citation type="submission" date="2013-10" db="EMBL/GenBank/DDBJ databases">
        <title>Antibiotic resistance diversity of beta-lactamase producers in the General Hospital Vienna.</title>
        <authorList>
            <person name="Barisic I."/>
            <person name="Mitteregger D."/>
            <person name="Hirschl A.M."/>
            <person name="Noehammer C."/>
            <person name="Wiesinger-Mayr H."/>
        </authorList>
    </citation>
    <scope>NUCLEOTIDE SEQUENCE [LARGE SCALE GENOMIC DNA]</scope>
    <source>
        <strain evidence="8">IS43</strain>
    </source>
</reference>
<proteinExistence type="predicted"/>
<keyword evidence="4 7" id="KW-0812">Transmembrane</keyword>
<name>W1DIY6_KLEPN</name>
<dbReference type="GO" id="GO:0022857">
    <property type="term" value="F:transmembrane transporter activity"/>
    <property type="evidence" value="ECO:0007669"/>
    <property type="project" value="InterPro"/>
</dbReference>
<protein>
    <submittedName>
        <fullName evidence="8">Choline-glycine betaine transporter</fullName>
    </submittedName>
</protein>
<evidence type="ECO:0000256" key="7">
    <source>
        <dbReference type="SAM" id="Phobius"/>
    </source>
</evidence>
<dbReference type="AlphaFoldDB" id="W1DIY6"/>
<evidence type="ECO:0000313" key="9">
    <source>
        <dbReference type="Proteomes" id="UP000019183"/>
    </source>
</evidence>
<dbReference type="InterPro" id="IPR000060">
    <property type="entry name" value="BCCT_transptr"/>
</dbReference>
<evidence type="ECO:0000256" key="4">
    <source>
        <dbReference type="ARBA" id="ARBA00022692"/>
    </source>
</evidence>
<dbReference type="EMBL" id="CBWK010000223">
    <property type="protein sequence ID" value="CDL08610.1"/>
    <property type="molecule type" value="Genomic_DNA"/>
</dbReference>
<evidence type="ECO:0000256" key="3">
    <source>
        <dbReference type="ARBA" id="ARBA00022475"/>
    </source>
</evidence>
<organism evidence="8 9">
    <name type="scientific">Klebsiella pneumoniae IS43</name>
    <dbReference type="NCBI Taxonomy" id="1432552"/>
    <lineage>
        <taxon>Bacteria</taxon>
        <taxon>Pseudomonadati</taxon>
        <taxon>Pseudomonadota</taxon>
        <taxon>Gammaproteobacteria</taxon>
        <taxon>Enterobacterales</taxon>
        <taxon>Enterobacteriaceae</taxon>
        <taxon>Klebsiella/Raoultella group</taxon>
        <taxon>Klebsiella</taxon>
        <taxon>Klebsiella pneumoniae complex</taxon>
    </lineage>
</organism>
<feature type="transmembrane region" description="Helical" evidence="7">
    <location>
        <begin position="15"/>
        <end position="34"/>
    </location>
</feature>
<dbReference type="GO" id="GO:0005886">
    <property type="term" value="C:plasma membrane"/>
    <property type="evidence" value="ECO:0007669"/>
    <property type="project" value="UniProtKB-SubCell"/>
</dbReference>
<comment type="caution">
    <text evidence="8">The sequence shown here is derived from an EMBL/GenBank/DDBJ whole genome shotgun (WGS) entry which is preliminary data.</text>
</comment>
<evidence type="ECO:0000256" key="5">
    <source>
        <dbReference type="ARBA" id="ARBA00022989"/>
    </source>
</evidence>
<dbReference type="Proteomes" id="UP000019183">
    <property type="component" value="Unassembled WGS sequence"/>
</dbReference>
<dbReference type="PANTHER" id="PTHR30047:SF12">
    <property type="entry name" value="BCCT-FAMILY TRANSPORTER"/>
    <property type="match status" value="1"/>
</dbReference>
<evidence type="ECO:0000313" key="8">
    <source>
        <dbReference type="EMBL" id="CDL08610.1"/>
    </source>
</evidence>
<evidence type="ECO:0000256" key="2">
    <source>
        <dbReference type="ARBA" id="ARBA00022448"/>
    </source>
</evidence>
<sequence length="57" mass="6586">MFVTRVSRGRKIKEVIWGLLLGSTAGCWFFFGVMESYVLWSNLNGHFDRVFSPRQGT</sequence>
<keyword evidence="6 7" id="KW-0472">Membrane</keyword>
<evidence type="ECO:0000256" key="1">
    <source>
        <dbReference type="ARBA" id="ARBA00004651"/>
    </source>
</evidence>
<dbReference type="Pfam" id="PF02028">
    <property type="entry name" value="BCCT"/>
    <property type="match status" value="1"/>
</dbReference>
<dbReference type="PROSITE" id="PS51257">
    <property type="entry name" value="PROKAR_LIPOPROTEIN"/>
    <property type="match status" value="1"/>
</dbReference>
<dbReference type="PANTHER" id="PTHR30047">
    <property type="entry name" value="HIGH-AFFINITY CHOLINE TRANSPORT PROTEIN-RELATED"/>
    <property type="match status" value="1"/>
</dbReference>
<keyword evidence="3" id="KW-1003">Cell membrane</keyword>
<keyword evidence="5 7" id="KW-1133">Transmembrane helix</keyword>
<keyword evidence="2" id="KW-0813">Transport</keyword>
<keyword evidence="9" id="KW-1185">Reference proteome</keyword>
<accession>W1DIY6</accession>
<evidence type="ECO:0000256" key="6">
    <source>
        <dbReference type="ARBA" id="ARBA00023136"/>
    </source>
</evidence>
<comment type="subcellular location">
    <subcellularLocation>
        <location evidence="1">Cell membrane</location>
        <topology evidence="1">Multi-pass membrane protein</topology>
    </subcellularLocation>
</comment>